<dbReference type="HAMAP" id="MF_01371_B">
    <property type="entry name" value="Ribosomal_uL30_B"/>
    <property type="match status" value="1"/>
</dbReference>
<dbReference type="GO" id="GO:0036128">
    <property type="term" value="C:CatSper complex"/>
    <property type="evidence" value="ECO:0007669"/>
    <property type="project" value="InterPro"/>
</dbReference>
<dbReference type="PANTHER" id="PTHR14327">
    <property type="entry name" value="CATION CHANNEL SPERM-ASSOCIATED PROTEIN SUBUNIT GAMMA"/>
    <property type="match status" value="1"/>
</dbReference>
<keyword evidence="14" id="KW-1185">Reference proteome</keyword>
<dbReference type="GO" id="GO:0003735">
    <property type="term" value="F:structural constituent of ribosome"/>
    <property type="evidence" value="ECO:0007669"/>
    <property type="project" value="InterPro"/>
</dbReference>
<dbReference type="GO" id="GO:0097228">
    <property type="term" value="C:sperm principal piece"/>
    <property type="evidence" value="ECO:0007669"/>
    <property type="project" value="InterPro"/>
</dbReference>
<dbReference type="GO" id="GO:0015934">
    <property type="term" value="C:large ribosomal subunit"/>
    <property type="evidence" value="ECO:0007669"/>
    <property type="project" value="InterPro"/>
</dbReference>
<dbReference type="CDD" id="cd01658">
    <property type="entry name" value="Ribosomal_L30"/>
    <property type="match status" value="1"/>
</dbReference>
<dbReference type="InterPro" id="IPR028246">
    <property type="entry name" value="CATSPERG"/>
</dbReference>
<dbReference type="Proteomes" id="UP001159428">
    <property type="component" value="Unassembled WGS sequence"/>
</dbReference>
<protein>
    <recommendedName>
        <fullName evidence="7">Large ribosomal subunit protein uL30m</fullName>
    </recommendedName>
    <alternativeName>
        <fullName evidence="8">39S ribosomal protein L30, mitochondrial</fullName>
    </alternativeName>
</protein>
<proteinExistence type="inferred from homology"/>
<feature type="chain" id="PRO_5043460105" description="Large ribosomal subunit protein uL30m" evidence="9">
    <location>
        <begin position="23"/>
        <end position="1183"/>
    </location>
</feature>
<evidence type="ECO:0000259" key="10">
    <source>
        <dbReference type="Pfam" id="PF00327"/>
    </source>
</evidence>
<feature type="domain" description="CATSPERG C-terminal" evidence="11">
    <location>
        <begin position="895"/>
        <end position="1053"/>
    </location>
</feature>
<dbReference type="InterPro" id="IPR016082">
    <property type="entry name" value="Ribosomal_uL30_ferredoxin-like"/>
</dbReference>
<reference evidence="13 14" key="1">
    <citation type="submission" date="2022-05" db="EMBL/GenBank/DDBJ databases">
        <authorList>
            <consortium name="Genoscope - CEA"/>
            <person name="William W."/>
        </authorList>
    </citation>
    <scope>NUCLEOTIDE SEQUENCE [LARGE SCALE GENOMIC DNA]</scope>
</reference>
<feature type="domain" description="CATSPERG Ig-like" evidence="12">
    <location>
        <begin position="742"/>
        <end position="864"/>
    </location>
</feature>
<sequence length="1183" mass="132876">MENWKYFAIFIVLVLSFTPCSASKNPCWWVLDVVNKENPVEPTPVVIPGGQYLLMIRIKCDNMIDSKMVRSLIMTGVNPTVRIETEPFGPSQHKARRFSFLISSLLVEMGEQDTCGCYFINRTKNNDRLSQCSCDGALPSCLYSKDVQLVEAGVECCKVETNCSSFIELCNPAWLVPLHIPEMVLTMHCEVVYSGIGPYLESHRLTVHLDGFHYLVNNTRLRNSLGEEAQLPSISQQMPINCVPHLSPICVTGSIEMSNHVIYTASEFEKMTFLKIKFGDTFNNRCVSRQSEKLLKIKGALSLPDRVLVNTGAGIFELQANHQKNPADVTSADGFTLVLDACISQMIGPVQSSIHTVTVLGFGDEQDKERVFMAVLQKGKPTNFTEQRDSSGKNVCQFVNTLLDNAASYSCQVISGSINGVKTGSFVVLVMLKTAYTETFHVLQFETDSMEWKALFHFPTSLESLAETESENWQRIESNLTAEGSEAASLSLTGISFTAIACDRLFIWGNALFFSPDSGITVHWLISFSGNSTITVFTTSLFDGTFAFLTDSHELWVGQLGSPIVQRLHSSVGTKGLTPDFHGQNNSFVVSIFFDSSGRLQQIVADKGSDGHETMCIFLKEILLGQTISRQLYSQTREENIQKYKKSKTYSAFCLKKAYVDLKQLNSVVRTCPFSRITFEAKHDVLYTRKCFYKFEPAVYNASEVIQNNTILREFFSEVEKAVNSDCTGISQEEALDIKDVLPDLIHLGRSEWYSFVFYLYLENEFQVDTSSHSWSLDHLHASLHLSDATILNVTSRRSELIPQKAVRYEVTVQDSGFKLPQFCPGERLTPASLHIQIWNSGLSCSTNSGSRGSIQGSYVMTVLLGCPAGRKIYFDPEASKNSSSKKHYCSAVHGIPCFYFYRDFSPVFRVLDLATGQVNQFYGKYYLKIVGGGPTYQSITDYSQEEQTMYNYQTTSSMASLIWASKLKTLGDIPVFDSKTNGISWLCGTQSPCADIGPTFPGNAEYYFKLEFSNRIVDADSSNCDYTIRFLIRVHGLPPGSLNPSSLIVLPAFSNMASKGRAVAHKLHAVTQVRSCIGRPWWEKRTIKALGLGKLHQTVIQKNTTTINGTLRSVKHLLDIKPITIVSEELPKEQRNGDEGLFLRQNGQFHLRKFQKFLEDNPNMEEFIRKRKKQQIWQRRRP</sequence>
<evidence type="ECO:0000256" key="4">
    <source>
        <dbReference type="ARBA" id="ARBA00022980"/>
    </source>
</evidence>
<evidence type="ECO:0000256" key="2">
    <source>
        <dbReference type="ARBA" id="ARBA00007594"/>
    </source>
</evidence>
<dbReference type="EMBL" id="CALNXJ010000034">
    <property type="protein sequence ID" value="CAH3140865.1"/>
    <property type="molecule type" value="Genomic_DNA"/>
</dbReference>
<dbReference type="GO" id="GO:0005743">
    <property type="term" value="C:mitochondrial inner membrane"/>
    <property type="evidence" value="ECO:0007669"/>
    <property type="project" value="UniProtKB-ARBA"/>
</dbReference>
<dbReference type="PANTHER" id="PTHR14327:SF1">
    <property type="entry name" value="CATION CHANNEL SPERM-ASSOCIATED AUXILIARY SUBUNIT GAMMA"/>
    <property type="match status" value="1"/>
</dbReference>
<gene>
    <name evidence="13" type="ORF">PMEA_00019453</name>
</gene>
<evidence type="ECO:0000256" key="8">
    <source>
        <dbReference type="ARBA" id="ARBA00035356"/>
    </source>
</evidence>
<comment type="caution">
    <text evidence="13">The sequence shown here is derived from an EMBL/GenBank/DDBJ whole genome shotgun (WGS) entry which is preliminary data.</text>
</comment>
<comment type="similarity">
    <text evidence="2">Belongs to the universal ribosomal protein uL30 family.</text>
</comment>
<dbReference type="InterPro" id="IPR053873">
    <property type="entry name" value="CATSPERG_C"/>
</dbReference>
<accession>A0AAU9X9V2</accession>
<evidence type="ECO:0000256" key="5">
    <source>
        <dbReference type="ARBA" id="ARBA00023128"/>
    </source>
</evidence>
<keyword evidence="5" id="KW-0496">Mitochondrion</keyword>
<dbReference type="InterPro" id="IPR005996">
    <property type="entry name" value="Ribosomal_uL30_bac-type"/>
</dbReference>
<keyword evidence="3" id="KW-0809">Transit peptide</keyword>
<evidence type="ECO:0000256" key="3">
    <source>
        <dbReference type="ARBA" id="ARBA00022946"/>
    </source>
</evidence>
<name>A0AAU9X9V2_9CNID</name>
<dbReference type="NCBIfam" id="TIGR01308">
    <property type="entry name" value="rpmD_bact"/>
    <property type="match status" value="1"/>
</dbReference>
<feature type="signal peptide" evidence="9">
    <location>
        <begin position="1"/>
        <end position="22"/>
    </location>
</feature>
<keyword evidence="9" id="KW-0732">Signal</keyword>
<evidence type="ECO:0000313" key="13">
    <source>
        <dbReference type="EMBL" id="CAH3140865.1"/>
    </source>
</evidence>
<dbReference type="InterPro" id="IPR036919">
    <property type="entry name" value="Ribo_uL30_ferredoxin-like_sf"/>
</dbReference>
<evidence type="ECO:0000256" key="9">
    <source>
        <dbReference type="SAM" id="SignalP"/>
    </source>
</evidence>
<dbReference type="GO" id="GO:0006412">
    <property type="term" value="P:translation"/>
    <property type="evidence" value="ECO:0007669"/>
    <property type="project" value="InterPro"/>
</dbReference>
<keyword evidence="6" id="KW-0687">Ribonucleoprotein</keyword>
<dbReference type="AlphaFoldDB" id="A0AAU9X9V2"/>
<organism evidence="13 14">
    <name type="scientific">Pocillopora meandrina</name>
    <dbReference type="NCBI Taxonomy" id="46732"/>
    <lineage>
        <taxon>Eukaryota</taxon>
        <taxon>Metazoa</taxon>
        <taxon>Cnidaria</taxon>
        <taxon>Anthozoa</taxon>
        <taxon>Hexacorallia</taxon>
        <taxon>Scleractinia</taxon>
        <taxon>Astrocoeniina</taxon>
        <taxon>Pocilloporidae</taxon>
        <taxon>Pocillopora</taxon>
    </lineage>
</organism>
<dbReference type="InterPro" id="IPR053874">
    <property type="entry name" value="CATSPERG_Ig-like"/>
</dbReference>
<evidence type="ECO:0000256" key="7">
    <source>
        <dbReference type="ARBA" id="ARBA00035281"/>
    </source>
</evidence>
<dbReference type="SUPFAM" id="SSF55129">
    <property type="entry name" value="Ribosomal protein L30p/L7e"/>
    <property type="match status" value="1"/>
</dbReference>
<dbReference type="FunFam" id="3.30.1390.20:FF:000005">
    <property type="entry name" value="39S ribosomal protein L30, mitochondrial"/>
    <property type="match status" value="1"/>
</dbReference>
<evidence type="ECO:0000256" key="6">
    <source>
        <dbReference type="ARBA" id="ARBA00023274"/>
    </source>
</evidence>
<dbReference type="Pfam" id="PF00327">
    <property type="entry name" value="Ribosomal_L30"/>
    <property type="match status" value="1"/>
</dbReference>
<dbReference type="Gene3D" id="3.30.1390.20">
    <property type="entry name" value="Ribosomal protein L30, ferredoxin-like fold domain"/>
    <property type="match status" value="1"/>
</dbReference>
<evidence type="ECO:0000256" key="1">
    <source>
        <dbReference type="ARBA" id="ARBA00004173"/>
    </source>
</evidence>
<feature type="domain" description="Large ribosomal subunit protein uL30-like ferredoxin-like fold" evidence="10">
    <location>
        <begin position="1070"/>
        <end position="1118"/>
    </location>
</feature>
<dbReference type="Pfam" id="PF22846">
    <property type="entry name" value="CATSPERG_C"/>
    <property type="match status" value="1"/>
</dbReference>
<evidence type="ECO:0000259" key="12">
    <source>
        <dbReference type="Pfam" id="PF22851"/>
    </source>
</evidence>
<comment type="subcellular location">
    <subcellularLocation>
        <location evidence="1">Mitochondrion</location>
    </subcellularLocation>
</comment>
<keyword evidence="4" id="KW-0689">Ribosomal protein</keyword>
<evidence type="ECO:0000313" key="14">
    <source>
        <dbReference type="Proteomes" id="UP001159428"/>
    </source>
</evidence>
<evidence type="ECO:0000259" key="11">
    <source>
        <dbReference type="Pfam" id="PF22846"/>
    </source>
</evidence>
<dbReference type="Pfam" id="PF22851">
    <property type="entry name" value="CATSPERG_Ig-like"/>
    <property type="match status" value="1"/>
</dbReference>